<feature type="domain" description="DNA mismatch repair protein S5" evidence="4">
    <location>
        <begin position="219"/>
        <end position="361"/>
    </location>
</feature>
<dbReference type="InterPro" id="IPR020568">
    <property type="entry name" value="Ribosomal_Su5_D2-typ_SF"/>
</dbReference>
<feature type="compositionally biased region" description="Low complexity" evidence="3">
    <location>
        <begin position="489"/>
        <end position="516"/>
    </location>
</feature>
<feature type="compositionally biased region" description="Basic and acidic residues" evidence="3">
    <location>
        <begin position="529"/>
        <end position="550"/>
    </location>
</feature>
<dbReference type="GeneID" id="63864280"/>
<keyword evidence="6" id="KW-1185">Reference proteome</keyword>
<dbReference type="GO" id="GO:0032389">
    <property type="term" value="C:MutLalpha complex"/>
    <property type="evidence" value="ECO:0007669"/>
    <property type="project" value="TreeGrafter"/>
</dbReference>
<dbReference type="Pfam" id="PF13589">
    <property type="entry name" value="HATPase_c_3"/>
    <property type="match status" value="1"/>
</dbReference>
<keyword evidence="2" id="KW-0227">DNA damage</keyword>
<proteinExistence type="inferred from homology"/>
<dbReference type="InterPro" id="IPR013507">
    <property type="entry name" value="DNA_mismatch_S5_2-like"/>
</dbReference>
<dbReference type="GO" id="GO:0006298">
    <property type="term" value="P:mismatch repair"/>
    <property type="evidence" value="ECO:0007669"/>
    <property type="project" value="InterPro"/>
</dbReference>
<dbReference type="RefSeq" id="XP_040800359.1">
    <property type="nucleotide sequence ID" value="XM_040946947.1"/>
</dbReference>
<dbReference type="SMART" id="SM01340">
    <property type="entry name" value="DNA_mis_repair"/>
    <property type="match status" value="1"/>
</dbReference>
<evidence type="ECO:0000256" key="2">
    <source>
        <dbReference type="ARBA" id="ARBA00022763"/>
    </source>
</evidence>
<dbReference type="NCBIfam" id="TIGR00585">
    <property type="entry name" value="mutl"/>
    <property type="match status" value="1"/>
</dbReference>
<feature type="region of interest" description="Disordered" evidence="3">
    <location>
        <begin position="677"/>
        <end position="698"/>
    </location>
</feature>
<dbReference type="GO" id="GO:0140664">
    <property type="term" value="F:ATP-dependent DNA damage sensor activity"/>
    <property type="evidence" value="ECO:0007669"/>
    <property type="project" value="InterPro"/>
</dbReference>
<organism evidence="5 6">
    <name type="scientific">Aspergillus fijiensis CBS 313.89</name>
    <dbReference type="NCBI Taxonomy" id="1448319"/>
    <lineage>
        <taxon>Eukaryota</taxon>
        <taxon>Fungi</taxon>
        <taxon>Dikarya</taxon>
        <taxon>Ascomycota</taxon>
        <taxon>Pezizomycotina</taxon>
        <taxon>Eurotiomycetes</taxon>
        <taxon>Eurotiomycetidae</taxon>
        <taxon>Eurotiales</taxon>
        <taxon>Aspergillaceae</taxon>
        <taxon>Aspergillus</taxon>
    </lineage>
</organism>
<dbReference type="OrthoDB" id="10263226at2759"/>
<dbReference type="Gene3D" id="3.30.565.10">
    <property type="entry name" value="Histidine kinase-like ATPase, C-terminal domain"/>
    <property type="match status" value="1"/>
</dbReference>
<protein>
    <recommendedName>
        <fullName evidence="4">DNA mismatch repair protein S5 domain-containing protein</fullName>
    </recommendedName>
</protein>
<accession>A0A8G1RP77</accession>
<dbReference type="InterPro" id="IPR038973">
    <property type="entry name" value="MutL/Mlh/Pms-like"/>
</dbReference>
<dbReference type="VEuPathDB" id="FungiDB:BO72DRAFT_469264"/>
<comment type="similarity">
    <text evidence="1">Belongs to the DNA mismatch repair MutL/HexB family.</text>
</comment>
<feature type="region of interest" description="Disordered" evidence="3">
    <location>
        <begin position="480"/>
        <end position="557"/>
    </location>
</feature>
<dbReference type="InterPro" id="IPR014721">
    <property type="entry name" value="Ribsml_uS5_D2-typ_fold_subgr"/>
</dbReference>
<evidence type="ECO:0000256" key="3">
    <source>
        <dbReference type="SAM" id="MobiDB-lite"/>
    </source>
</evidence>
<gene>
    <name evidence="5" type="ORF">BO72DRAFT_469264</name>
</gene>
<dbReference type="GO" id="GO:0061982">
    <property type="term" value="P:meiosis I cell cycle process"/>
    <property type="evidence" value="ECO:0007669"/>
    <property type="project" value="UniProtKB-ARBA"/>
</dbReference>
<dbReference type="PANTHER" id="PTHR10073">
    <property type="entry name" value="DNA MISMATCH REPAIR PROTEIN MLH, PMS, MUTL"/>
    <property type="match status" value="1"/>
</dbReference>
<sequence>MPIAALPPTTARAIGSASVISDPCSIVKELLDNALDASATSVTIEISQNTVDVVQVKDNGTGIPSEDHPFVCRRAFTSKIQTVEDLRHVGGTWLGFRGEALASAAEVSSSVVVTTRVENESVGHVLKYGRDGELISTQRAAHPVGTTVRIADLFKHIPVRRQTASKNAAKTLVRIKKLVQAYALAQPAKRLSLKVLRAKNESNHWMYAPGKDATLSDAAFKVVGKDVASNCVVRERGDDPPSGMEKETGRHYHLTALLPDPELDIARTSNSGQYVSIDGRPLSAARGLGQDIAKLFKAYIKHAASRQQGSSNITDPFLCLHIRCQEATYDVNIEPAKDDVLLEDPQELLSPVEDLLRGIYGGQTESTEQPRSLQKGKAPVRESNGFDLLLARKDSIEATQSTTTSSHPPGFMSAHSMLKVTPPYTDASHTSDLNNIRRKRLEALNPWSFTKLNIPSGSSRTLPHTQSTYEVVGDNFAESRRNSLESRSAHSPKSLLPSPSASSTSTSTLSISPSRAQISPIRLQASRSPQEHNTHESVKRAMRDRDRERYGNGSLDTWFGKTTQVAMSRLESSEQPREEPEEPSLANLAAQRFEVSNTTFQEPQTPADDVPDGPTAATAMSQPLDRSPSATEDAEIQGNHRGLPVLERWSSRLHQLSRDSQDELEKALDFERRKRDAIQERRKQLQSSQATSTPRSPHLNRYLNARAALSSNPATGHPHDMVELEQTNRPVLSPHDPRSYLIRYGAQNATSDGTSKPKRISTNKLPFENIPEEHALFDTGVTVSTDVSLLLELAKGMSPEPLYTEPVTGTDTSSIFATDSPIDLWTQRLHELIRARYKEAQPNVLPLHFNFPSPSQ</sequence>
<feature type="region of interest" description="Disordered" evidence="3">
    <location>
        <begin position="598"/>
        <end position="642"/>
    </location>
</feature>
<dbReference type="AlphaFoldDB" id="A0A8G1RP77"/>
<feature type="compositionally biased region" description="Polar residues" evidence="3">
    <location>
        <begin position="685"/>
        <end position="695"/>
    </location>
</feature>
<dbReference type="SUPFAM" id="SSF55874">
    <property type="entry name" value="ATPase domain of HSP90 chaperone/DNA topoisomerase II/histidine kinase"/>
    <property type="match status" value="1"/>
</dbReference>
<evidence type="ECO:0000259" key="4">
    <source>
        <dbReference type="SMART" id="SM01340"/>
    </source>
</evidence>
<dbReference type="GO" id="GO:0016887">
    <property type="term" value="F:ATP hydrolysis activity"/>
    <property type="evidence" value="ECO:0007669"/>
    <property type="project" value="InterPro"/>
</dbReference>
<dbReference type="PROSITE" id="PS00058">
    <property type="entry name" value="DNA_MISMATCH_REPAIR_1"/>
    <property type="match status" value="1"/>
</dbReference>
<evidence type="ECO:0000313" key="5">
    <source>
        <dbReference type="EMBL" id="RAK76349.1"/>
    </source>
</evidence>
<dbReference type="GO" id="GO:0030983">
    <property type="term" value="F:mismatched DNA binding"/>
    <property type="evidence" value="ECO:0007669"/>
    <property type="project" value="InterPro"/>
</dbReference>
<dbReference type="SUPFAM" id="SSF54211">
    <property type="entry name" value="Ribosomal protein S5 domain 2-like"/>
    <property type="match status" value="1"/>
</dbReference>
<dbReference type="CDD" id="cd16926">
    <property type="entry name" value="HATPase_MutL-MLH-PMS-like"/>
    <property type="match status" value="1"/>
</dbReference>
<dbReference type="FunFam" id="3.30.565.10:FF:000017">
    <property type="entry name" value="PMS1 homolog 1, mismatch repair system component"/>
    <property type="match status" value="1"/>
</dbReference>
<dbReference type="InterPro" id="IPR002099">
    <property type="entry name" value="MutL/Mlh/PMS"/>
</dbReference>
<dbReference type="Proteomes" id="UP000249789">
    <property type="component" value="Unassembled WGS sequence"/>
</dbReference>
<dbReference type="Gene3D" id="3.30.230.10">
    <property type="match status" value="1"/>
</dbReference>
<dbReference type="PANTHER" id="PTHR10073:SF41">
    <property type="entry name" value="MISMATCH REPAIR PROTEIN, PUTATIVE (AFU_ORTHOLOGUE AFUA_8G05820)-RELATED"/>
    <property type="match status" value="1"/>
</dbReference>
<dbReference type="Pfam" id="PF01119">
    <property type="entry name" value="DNA_mis_repair"/>
    <property type="match status" value="1"/>
</dbReference>
<dbReference type="EMBL" id="KZ824649">
    <property type="protein sequence ID" value="RAK76349.1"/>
    <property type="molecule type" value="Genomic_DNA"/>
</dbReference>
<dbReference type="InterPro" id="IPR014762">
    <property type="entry name" value="DNA_mismatch_repair_CS"/>
</dbReference>
<evidence type="ECO:0000313" key="6">
    <source>
        <dbReference type="Proteomes" id="UP000249789"/>
    </source>
</evidence>
<dbReference type="GO" id="GO:0005524">
    <property type="term" value="F:ATP binding"/>
    <property type="evidence" value="ECO:0007669"/>
    <property type="project" value="InterPro"/>
</dbReference>
<reference evidence="5 6" key="1">
    <citation type="submission" date="2018-02" db="EMBL/GenBank/DDBJ databases">
        <title>The genomes of Aspergillus section Nigri reveals drivers in fungal speciation.</title>
        <authorList>
            <consortium name="DOE Joint Genome Institute"/>
            <person name="Vesth T.C."/>
            <person name="Nybo J."/>
            <person name="Theobald S."/>
            <person name="Brandl J."/>
            <person name="Frisvad J.C."/>
            <person name="Nielsen K.F."/>
            <person name="Lyhne E.K."/>
            <person name="Kogle M.E."/>
            <person name="Kuo A."/>
            <person name="Riley R."/>
            <person name="Clum A."/>
            <person name="Nolan M."/>
            <person name="Lipzen A."/>
            <person name="Salamov A."/>
            <person name="Henrissat B."/>
            <person name="Wiebenga A."/>
            <person name="De vries R.P."/>
            <person name="Grigoriev I.V."/>
            <person name="Mortensen U.H."/>
            <person name="Andersen M.R."/>
            <person name="Baker S.E."/>
        </authorList>
    </citation>
    <scope>NUCLEOTIDE SEQUENCE [LARGE SCALE GENOMIC DNA]</scope>
    <source>
        <strain evidence="5 6">CBS 313.89</strain>
    </source>
</reference>
<name>A0A8G1RP77_9EURO</name>
<dbReference type="InterPro" id="IPR036890">
    <property type="entry name" value="HATPase_C_sf"/>
</dbReference>
<evidence type="ECO:0000256" key="1">
    <source>
        <dbReference type="ARBA" id="ARBA00006082"/>
    </source>
</evidence>